<dbReference type="GO" id="GO:0016787">
    <property type="term" value="F:hydrolase activity"/>
    <property type="evidence" value="ECO:0007669"/>
    <property type="project" value="UniProtKB-UniRule"/>
</dbReference>
<dbReference type="PANTHER" id="PTHR14226">
    <property type="entry name" value="NEUROPATHY TARGET ESTERASE/SWISS CHEESE D.MELANOGASTER"/>
    <property type="match status" value="1"/>
</dbReference>
<evidence type="ECO:0000313" key="11">
    <source>
        <dbReference type="Proteomes" id="UP000233398"/>
    </source>
</evidence>
<comment type="subcellular location">
    <subcellularLocation>
        <location evidence="1">Membrane</location>
    </subcellularLocation>
</comment>
<sequence>MKKSTTCTLTLLFLFTIFSPQVKSATFQTDLKPLQNDSLRVGLVLSGGGAKGVAHIGILKALEEAEVQIDYITGTSMGSLIGGLYAIGYSADQLIELSRTSNFMELFTENPNRRYISNYEKGFDERTIVSIPISESGLSLPSGIITGQNIYSYLSRLAWVAHSTEDFNDFPIPYAAVATDIETGEAVVFRSGYLPDAIRASISIPSAMAPHEIDGKYYIDGGLARNLPVQDAIDMGANYIIAVDVSTPLVPIDSLRTLTEIMNQSVQYRINERVVPERKKADVVITMPKIERYSIADFNLMETFLQIGMEAGREYIEDFKEISELQVGPYSPRETMDAPSPLPIQNVIIKGNTLFDDDFIMRKLQFEPGAKLSPQMIDDKISRLYSSQYIEQVTYRVRPDSSYYYNLHINIRESQRDDFKVGLRYESRTKASILFEASFQDLLHDGSINRLEARLGDQLMFGGDYIYYGALGSRFAALTSLQYHSENVDWFVNGSRASRFKNHILRGEISFGNYFSTQHLFALGVRKDFTFHSDEINRELITPQNEGYHALFAKYRYDFLDRKSYPSSGHKVVAQFFHSDPMIFSPLQFSSANLYWEGFYKITDFFSLRNTLMAGYTYGNELPWGYWNTPNRYYEDIGYLNFGGIDRYQVSTKHVQLVSIGWQAEPFYHRFINLDLYAGRFQDEWSLNPVNSDIDYGASLSLGGLTIVGPIKAILSTGSINSFKAELQIGYQF</sequence>
<dbReference type="CDD" id="cd07205">
    <property type="entry name" value="Pat_PNPLA6_PNPLA7_NTE1_like"/>
    <property type="match status" value="1"/>
</dbReference>
<keyword evidence="2 6" id="KW-0378">Hydrolase</keyword>
<feature type="short sequence motif" description="GXSXG" evidence="6">
    <location>
        <begin position="74"/>
        <end position="78"/>
    </location>
</feature>
<feature type="domain" description="PNPLA" evidence="8">
    <location>
        <begin position="43"/>
        <end position="233"/>
    </location>
</feature>
<keyword evidence="4 6" id="KW-0443">Lipid metabolism</keyword>
<evidence type="ECO:0000256" key="5">
    <source>
        <dbReference type="ARBA" id="ARBA00023136"/>
    </source>
</evidence>
<feature type="active site" description="Nucleophile" evidence="6">
    <location>
        <position position="76"/>
    </location>
</feature>
<dbReference type="Pfam" id="PF01734">
    <property type="entry name" value="Patatin"/>
    <property type="match status" value="1"/>
</dbReference>
<dbReference type="PROSITE" id="PS51779">
    <property type="entry name" value="POTRA"/>
    <property type="match status" value="1"/>
</dbReference>
<dbReference type="RefSeq" id="WP_101071807.1">
    <property type="nucleotide sequence ID" value="NZ_PISP01000001.1"/>
</dbReference>
<feature type="active site" description="Proton acceptor" evidence="6">
    <location>
        <position position="220"/>
    </location>
</feature>
<evidence type="ECO:0000256" key="7">
    <source>
        <dbReference type="SAM" id="SignalP"/>
    </source>
</evidence>
<gene>
    <name evidence="10" type="ORF">CWD77_03355</name>
</gene>
<evidence type="ECO:0000259" key="8">
    <source>
        <dbReference type="PROSITE" id="PS51635"/>
    </source>
</evidence>
<dbReference type="OrthoDB" id="9770965at2"/>
<name>A0A2N0VJZ7_9BACT</name>
<dbReference type="Pfam" id="PF07244">
    <property type="entry name" value="POTRA"/>
    <property type="match status" value="1"/>
</dbReference>
<dbReference type="Gene3D" id="2.40.160.50">
    <property type="entry name" value="membrane protein fhac: a member of the omp85/tpsb transporter family"/>
    <property type="match status" value="1"/>
</dbReference>
<feature type="signal peptide" evidence="7">
    <location>
        <begin position="1"/>
        <end position="24"/>
    </location>
</feature>
<dbReference type="GO" id="GO:0016042">
    <property type="term" value="P:lipid catabolic process"/>
    <property type="evidence" value="ECO:0007669"/>
    <property type="project" value="UniProtKB-UniRule"/>
</dbReference>
<dbReference type="PANTHER" id="PTHR14226:SF76">
    <property type="entry name" value="NTE FAMILY PROTEIN RSSA"/>
    <property type="match status" value="1"/>
</dbReference>
<keyword evidence="3 6" id="KW-0442">Lipid degradation</keyword>
<evidence type="ECO:0008006" key="12">
    <source>
        <dbReference type="Google" id="ProtNLM"/>
    </source>
</evidence>
<evidence type="ECO:0000256" key="3">
    <source>
        <dbReference type="ARBA" id="ARBA00022963"/>
    </source>
</evidence>
<dbReference type="Gene3D" id="3.40.1090.10">
    <property type="entry name" value="Cytosolic phospholipase A2 catalytic domain"/>
    <property type="match status" value="2"/>
</dbReference>
<dbReference type="PROSITE" id="PS51635">
    <property type="entry name" value="PNPLA"/>
    <property type="match status" value="1"/>
</dbReference>
<evidence type="ECO:0000256" key="1">
    <source>
        <dbReference type="ARBA" id="ARBA00004370"/>
    </source>
</evidence>
<feature type="chain" id="PRO_5014929529" description="PNPLA domain-containing protein" evidence="7">
    <location>
        <begin position="25"/>
        <end position="733"/>
    </location>
</feature>
<keyword evidence="5" id="KW-0472">Membrane</keyword>
<evidence type="ECO:0000256" key="6">
    <source>
        <dbReference type="PROSITE-ProRule" id="PRU01161"/>
    </source>
</evidence>
<feature type="domain" description="POTRA" evidence="9">
    <location>
        <begin position="342"/>
        <end position="414"/>
    </location>
</feature>
<feature type="short sequence motif" description="DGA/G" evidence="6">
    <location>
        <begin position="220"/>
        <end position="222"/>
    </location>
</feature>
<dbReference type="GO" id="GO:0019867">
    <property type="term" value="C:outer membrane"/>
    <property type="evidence" value="ECO:0007669"/>
    <property type="project" value="InterPro"/>
</dbReference>
<protein>
    <recommendedName>
        <fullName evidence="12">PNPLA domain-containing protein</fullName>
    </recommendedName>
</protein>
<dbReference type="Proteomes" id="UP000233398">
    <property type="component" value="Unassembled WGS sequence"/>
</dbReference>
<reference evidence="10 11" key="1">
    <citation type="submission" date="2017-11" db="EMBL/GenBank/DDBJ databases">
        <title>Rhodohalobacter 15182 sp. nov., isolated from a salt lake.</title>
        <authorList>
            <person name="Han S."/>
        </authorList>
    </citation>
    <scope>NUCLEOTIDE SEQUENCE [LARGE SCALE GENOMIC DNA]</scope>
    <source>
        <strain evidence="10 11">15182</strain>
    </source>
</reference>
<accession>A0A2N0VJZ7</accession>
<dbReference type="Gene3D" id="3.10.20.310">
    <property type="entry name" value="membrane protein fhac"/>
    <property type="match status" value="1"/>
</dbReference>
<proteinExistence type="predicted"/>
<keyword evidence="11" id="KW-1185">Reference proteome</keyword>
<dbReference type="AlphaFoldDB" id="A0A2N0VJZ7"/>
<evidence type="ECO:0000256" key="4">
    <source>
        <dbReference type="ARBA" id="ARBA00023098"/>
    </source>
</evidence>
<dbReference type="InterPro" id="IPR050301">
    <property type="entry name" value="NTE"/>
</dbReference>
<dbReference type="EMBL" id="PISP01000001">
    <property type="protein sequence ID" value="PKD44516.1"/>
    <property type="molecule type" value="Genomic_DNA"/>
</dbReference>
<feature type="short sequence motif" description="GXGXXG" evidence="6">
    <location>
        <begin position="47"/>
        <end position="52"/>
    </location>
</feature>
<dbReference type="InterPro" id="IPR002641">
    <property type="entry name" value="PNPLA_dom"/>
</dbReference>
<dbReference type="SUPFAM" id="SSF52151">
    <property type="entry name" value="FabD/lysophospholipase-like"/>
    <property type="match status" value="1"/>
</dbReference>
<dbReference type="InterPro" id="IPR016035">
    <property type="entry name" value="Acyl_Trfase/lysoPLipase"/>
</dbReference>
<evidence type="ECO:0000256" key="2">
    <source>
        <dbReference type="ARBA" id="ARBA00022801"/>
    </source>
</evidence>
<evidence type="ECO:0000313" key="10">
    <source>
        <dbReference type="EMBL" id="PKD44516.1"/>
    </source>
</evidence>
<evidence type="ECO:0000259" key="9">
    <source>
        <dbReference type="PROSITE" id="PS51779"/>
    </source>
</evidence>
<dbReference type="InterPro" id="IPR034746">
    <property type="entry name" value="POTRA"/>
</dbReference>
<dbReference type="InterPro" id="IPR010827">
    <property type="entry name" value="BamA/TamA_POTRA"/>
</dbReference>
<keyword evidence="7" id="KW-0732">Signal</keyword>
<comment type="caution">
    <text evidence="10">The sequence shown here is derived from an EMBL/GenBank/DDBJ whole genome shotgun (WGS) entry which is preliminary data.</text>
</comment>
<organism evidence="10 11">
    <name type="scientific">Rhodohalobacter barkolensis</name>
    <dbReference type="NCBI Taxonomy" id="2053187"/>
    <lineage>
        <taxon>Bacteria</taxon>
        <taxon>Pseudomonadati</taxon>
        <taxon>Balneolota</taxon>
        <taxon>Balneolia</taxon>
        <taxon>Balneolales</taxon>
        <taxon>Balneolaceae</taxon>
        <taxon>Rhodohalobacter</taxon>
    </lineage>
</organism>